<keyword evidence="2" id="KW-1185">Reference proteome</keyword>
<reference evidence="1 2" key="1">
    <citation type="submission" date="2020-08" db="EMBL/GenBank/DDBJ databases">
        <title>Whole genome sequence of Shewanella sp strain PS-2.</title>
        <authorList>
            <person name="Das S.K."/>
        </authorList>
    </citation>
    <scope>NUCLEOTIDE SEQUENCE [LARGE SCALE GENOMIC DNA]</scope>
    <source>
        <strain evidence="1 2">PS-2</strain>
    </source>
</reference>
<sequence length="123" mass="14994">MDKRTNHQFEQPEVIAHYAQLRQTGKKGYTLTASIGQPARITHKDIKAYWKPKFDYYYRVENMMTLLHRRVLHLIWLRCYLHIEIQTIKPYDAIAHFDKRVSFERKEAQFVLFRWLTIVFKAH</sequence>
<proteinExistence type="predicted"/>
<evidence type="ECO:0000313" key="1">
    <source>
        <dbReference type="EMBL" id="MCG9964598.1"/>
    </source>
</evidence>
<dbReference type="EMBL" id="JACSDI010000007">
    <property type="protein sequence ID" value="MCG9964598.1"/>
    <property type="molecule type" value="Genomic_DNA"/>
</dbReference>
<gene>
    <name evidence="1" type="ORF">H9J30_11820</name>
</gene>
<name>A0ABS9QYJ3_9GAMM</name>
<comment type="caution">
    <text evidence="1">The sequence shown here is derived from an EMBL/GenBank/DDBJ whole genome shotgun (WGS) entry which is preliminary data.</text>
</comment>
<dbReference type="RefSeq" id="WP_240131216.1">
    <property type="nucleotide sequence ID" value="NZ_JACSDI010000007.1"/>
</dbReference>
<organism evidence="1 2">
    <name type="scientific">Shewanella cutis</name>
    <dbReference type="NCBI Taxonomy" id="2766780"/>
    <lineage>
        <taxon>Bacteria</taxon>
        <taxon>Pseudomonadati</taxon>
        <taxon>Pseudomonadota</taxon>
        <taxon>Gammaproteobacteria</taxon>
        <taxon>Alteromonadales</taxon>
        <taxon>Shewanellaceae</taxon>
        <taxon>Shewanella</taxon>
    </lineage>
</organism>
<protein>
    <submittedName>
        <fullName evidence="1">Uncharacterized protein</fullName>
    </submittedName>
</protein>
<accession>A0ABS9QYJ3</accession>
<dbReference type="Proteomes" id="UP000829384">
    <property type="component" value="Unassembled WGS sequence"/>
</dbReference>
<evidence type="ECO:0000313" key="2">
    <source>
        <dbReference type="Proteomes" id="UP000829384"/>
    </source>
</evidence>